<reference evidence="10" key="1">
    <citation type="journal article" date="2019" name="bioRxiv">
        <title>The Genome of the Zebra Mussel, Dreissena polymorpha: A Resource for Invasive Species Research.</title>
        <authorList>
            <person name="McCartney M.A."/>
            <person name="Auch B."/>
            <person name="Kono T."/>
            <person name="Mallez S."/>
            <person name="Zhang Y."/>
            <person name="Obille A."/>
            <person name="Becker A."/>
            <person name="Abrahante J.E."/>
            <person name="Garbe J."/>
            <person name="Badalamenti J.P."/>
            <person name="Herman A."/>
            <person name="Mangelson H."/>
            <person name="Liachko I."/>
            <person name="Sullivan S."/>
            <person name="Sone E.D."/>
            <person name="Koren S."/>
            <person name="Silverstein K.A.T."/>
            <person name="Beckman K.B."/>
            <person name="Gohl D.M."/>
        </authorList>
    </citation>
    <scope>NUCLEOTIDE SEQUENCE</scope>
    <source>
        <strain evidence="10">Duluth1</strain>
        <tissue evidence="10">Whole animal</tissue>
    </source>
</reference>
<evidence type="ECO:0000256" key="1">
    <source>
        <dbReference type="ARBA" id="ARBA00004613"/>
    </source>
</evidence>
<evidence type="ECO:0000256" key="5">
    <source>
        <dbReference type="ARBA" id="ARBA00023157"/>
    </source>
</evidence>
<dbReference type="InterPro" id="IPR000884">
    <property type="entry name" value="TSP1_rpt"/>
</dbReference>
<dbReference type="FunFam" id="2.20.100.10:FF:000007">
    <property type="entry name" value="Thrombospondin 1"/>
    <property type="match status" value="1"/>
</dbReference>
<evidence type="ECO:0000259" key="9">
    <source>
        <dbReference type="PROSITE" id="PS50287"/>
    </source>
</evidence>
<evidence type="ECO:0000256" key="8">
    <source>
        <dbReference type="SAM" id="SignalP"/>
    </source>
</evidence>
<dbReference type="PANTHER" id="PTHR22906:SF43">
    <property type="entry name" value="PROPERDIN"/>
    <property type="match status" value="1"/>
</dbReference>
<dbReference type="Gene3D" id="3.10.250.10">
    <property type="entry name" value="SRCR-like domain"/>
    <property type="match status" value="1"/>
</dbReference>
<dbReference type="FunFam" id="3.10.250.10:FF:000001">
    <property type="entry name" value="Lysyl oxidase 4 isoform X1"/>
    <property type="match status" value="1"/>
</dbReference>
<dbReference type="Pfam" id="PF00530">
    <property type="entry name" value="SRCR"/>
    <property type="match status" value="1"/>
</dbReference>
<accession>A0A9D4K4C1</accession>
<feature type="domain" description="SRCR" evidence="9">
    <location>
        <begin position="298"/>
        <end position="411"/>
    </location>
</feature>
<feature type="disulfide bond" evidence="6">
    <location>
        <begin position="380"/>
        <end position="390"/>
    </location>
</feature>
<dbReference type="InterPro" id="IPR001190">
    <property type="entry name" value="SRCR"/>
</dbReference>
<reference evidence="10" key="2">
    <citation type="submission" date="2020-11" db="EMBL/GenBank/DDBJ databases">
        <authorList>
            <person name="McCartney M.A."/>
            <person name="Auch B."/>
            <person name="Kono T."/>
            <person name="Mallez S."/>
            <person name="Becker A."/>
            <person name="Gohl D.M."/>
            <person name="Silverstein K.A.T."/>
            <person name="Koren S."/>
            <person name="Bechman K.B."/>
            <person name="Herman A."/>
            <person name="Abrahante J.E."/>
            <person name="Garbe J."/>
        </authorList>
    </citation>
    <scope>NUCLEOTIDE SEQUENCE</scope>
    <source>
        <strain evidence="10">Duluth1</strain>
        <tissue evidence="10">Whole animal</tissue>
    </source>
</reference>
<feature type="compositionally biased region" description="Polar residues" evidence="7">
    <location>
        <begin position="40"/>
        <end position="59"/>
    </location>
</feature>
<keyword evidence="11" id="KW-1185">Reference proteome</keyword>
<proteinExistence type="predicted"/>
<keyword evidence="4" id="KW-0677">Repeat</keyword>
<dbReference type="SUPFAM" id="SSF82895">
    <property type="entry name" value="TSP-1 type 1 repeat"/>
    <property type="match status" value="5"/>
</dbReference>
<dbReference type="FunFam" id="2.20.100.10:FF:000002">
    <property type="entry name" value="Unc-5 netrin receptor C"/>
    <property type="match status" value="1"/>
</dbReference>
<evidence type="ECO:0000313" key="10">
    <source>
        <dbReference type="EMBL" id="KAH3832795.1"/>
    </source>
</evidence>
<dbReference type="SMART" id="SM00209">
    <property type="entry name" value="TSP1"/>
    <property type="match status" value="5"/>
</dbReference>
<sequence length="420" mass="45952">MDGIIRLVLLLGLLFPRIQSNVDGKWSDWEKWSACTTTCDSSTQTRSRTCTNPQPSNKGTDCEGSSEESKSCMLESCPVPVGWRTWGEWGSCSTTCGVGIQNRNRSCVVPRSNRIGDYCAGDSTDHQLCMPRLCADGDWATWSSWNTCSVTCGGGFYQRTRDCTYPPPPLFGRMCTGPSSEIASCNTQHCPKIDGGWTDWSIWSGCSVSCGGGFYKRYRDCTNPTPSPFGRQCAGSYIDVAVCSTQPCPHTAGGWSEWTQWGSCTAKSGYGMRMRNRQCNNPTPSACGMFCHGASVDTEVCYGSVGPTARRKDGDRLEIFVAGQWGTVCDDGFDTVAAKVACRMATHESYRKLDTYPYAEVTNPPAGPSDMPIWLDDVKCTGNENSLLECIHQPIGTHNCNHDEDVGISCGDLWNYILRG</sequence>
<dbReference type="GO" id="GO:0016020">
    <property type="term" value="C:membrane"/>
    <property type="evidence" value="ECO:0007669"/>
    <property type="project" value="InterPro"/>
</dbReference>
<dbReference type="OrthoDB" id="6051778at2759"/>
<dbReference type="Pfam" id="PF00090">
    <property type="entry name" value="TSP_1"/>
    <property type="match status" value="5"/>
</dbReference>
<dbReference type="FunFam" id="2.20.100.10:FF:000001">
    <property type="entry name" value="semaphorin-5A isoform X1"/>
    <property type="match status" value="3"/>
</dbReference>
<dbReference type="EMBL" id="JAIWYP010000004">
    <property type="protein sequence ID" value="KAH3832795.1"/>
    <property type="molecule type" value="Genomic_DNA"/>
</dbReference>
<feature type="signal peptide" evidence="8">
    <location>
        <begin position="1"/>
        <end position="20"/>
    </location>
</feature>
<feature type="region of interest" description="Disordered" evidence="7">
    <location>
        <begin position="40"/>
        <end position="68"/>
    </location>
</feature>
<dbReference type="PANTHER" id="PTHR22906">
    <property type="entry name" value="PROPERDIN"/>
    <property type="match status" value="1"/>
</dbReference>
<evidence type="ECO:0000256" key="3">
    <source>
        <dbReference type="ARBA" id="ARBA00022729"/>
    </source>
</evidence>
<evidence type="ECO:0000256" key="6">
    <source>
        <dbReference type="PROSITE-ProRule" id="PRU00196"/>
    </source>
</evidence>
<dbReference type="Gene3D" id="2.20.100.10">
    <property type="entry name" value="Thrombospondin type-1 (TSP1) repeat"/>
    <property type="match status" value="5"/>
</dbReference>
<evidence type="ECO:0000256" key="2">
    <source>
        <dbReference type="ARBA" id="ARBA00022525"/>
    </source>
</evidence>
<keyword evidence="2" id="KW-0964">Secreted</keyword>
<dbReference type="InterPro" id="IPR036772">
    <property type="entry name" value="SRCR-like_dom_sf"/>
</dbReference>
<dbReference type="PRINTS" id="PR01705">
    <property type="entry name" value="TSP1REPEAT"/>
</dbReference>
<name>A0A9D4K4C1_DREPO</name>
<comment type="caution">
    <text evidence="6">Lacks conserved residue(s) required for the propagation of feature annotation.</text>
</comment>
<dbReference type="PROSITE" id="PS50092">
    <property type="entry name" value="TSP1"/>
    <property type="match status" value="5"/>
</dbReference>
<comment type="subcellular location">
    <subcellularLocation>
        <location evidence="1">Secreted</location>
    </subcellularLocation>
</comment>
<dbReference type="InterPro" id="IPR052065">
    <property type="entry name" value="Compl_asym_regulator"/>
</dbReference>
<dbReference type="AlphaFoldDB" id="A0A9D4K4C1"/>
<gene>
    <name evidence="10" type="ORF">DPMN_106090</name>
</gene>
<evidence type="ECO:0000313" key="11">
    <source>
        <dbReference type="Proteomes" id="UP000828390"/>
    </source>
</evidence>
<evidence type="ECO:0000256" key="7">
    <source>
        <dbReference type="SAM" id="MobiDB-lite"/>
    </source>
</evidence>
<protein>
    <recommendedName>
        <fullName evidence="9">SRCR domain-containing protein</fullName>
    </recommendedName>
</protein>
<dbReference type="InterPro" id="IPR036383">
    <property type="entry name" value="TSP1_rpt_sf"/>
</dbReference>
<comment type="caution">
    <text evidence="10">The sequence shown here is derived from an EMBL/GenBank/DDBJ whole genome shotgun (WGS) entry which is preliminary data.</text>
</comment>
<dbReference type="PROSITE" id="PS50287">
    <property type="entry name" value="SRCR_2"/>
    <property type="match status" value="1"/>
</dbReference>
<dbReference type="PRINTS" id="PR00258">
    <property type="entry name" value="SPERACTRCPTR"/>
</dbReference>
<keyword evidence="5 6" id="KW-1015">Disulfide bond</keyword>
<dbReference type="SMART" id="SM00202">
    <property type="entry name" value="SR"/>
    <property type="match status" value="1"/>
</dbReference>
<organism evidence="10 11">
    <name type="scientific">Dreissena polymorpha</name>
    <name type="common">Zebra mussel</name>
    <name type="synonym">Mytilus polymorpha</name>
    <dbReference type="NCBI Taxonomy" id="45954"/>
    <lineage>
        <taxon>Eukaryota</taxon>
        <taxon>Metazoa</taxon>
        <taxon>Spiralia</taxon>
        <taxon>Lophotrochozoa</taxon>
        <taxon>Mollusca</taxon>
        <taxon>Bivalvia</taxon>
        <taxon>Autobranchia</taxon>
        <taxon>Heteroconchia</taxon>
        <taxon>Euheterodonta</taxon>
        <taxon>Imparidentia</taxon>
        <taxon>Neoheterodontei</taxon>
        <taxon>Myida</taxon>
        <taxon>Dreissenoidea</taxon>
        <taxon>Dreissenidae</taxon>
        <taxon>Dreissena</taxon>
    </lineage>
</organism>
<keyword evidence="3 8" id="KW-0732">Signal</keyword>
<dbReference type="SUPFAM" id="SSF56487">
    <property type="entry name" value="SRCR-like"/>
    <property type="match status" value="1"/>
</dbReference>
<feature type="chain" id="PRO_5038626876" description="SRCR domain-containing protein" evidence="8">
    <location>
        <begin position="21"/>
        <end position="420"/>
    </location>
</feature>
<dbReference type="Proteomes" id="UP000828390">
    <property type="component" value="Unassembled WGS sequence"/>
</dbReference>
<evidence type="ECO:0000256" key="4">
    <source>
        <dbReference type="ARBA" id="ARBA00022737"/>
    </source>
</evidence>